<dbReference type="InterPro" id="IPR001857">
    <property type="entry name" value="Ribosomal_bL19"/>
</dbReference>
<dbReference type="GO" id="GO:0003735">
    <property type="term" value="F:structural constituent of ribosome"/>
    <property type="evidence" value="ECO:0007669"/>
    <property type="project" value="InterPro"/>
</dbReference>
<proteinExistence type="inferred from homology"/>
<dbReference type="InterPro" id="IPR008991">
    <property type="entry name" value="Translation_prot_SH3-like_sf"/>
</dbReference>
<evidence type="ECO:0008006" key="6">
    <source>
        <dbReference type="Google" id="ProtNLM"/>
    </source>
</evidence>
<evidence type="ECO:0000256" key="2">
    <source>
        <dbReference type="ARBA" id="ARBA00022980"/>
    </source>
</evidence>
<dbReference type="GO" id="GO:0006412">
    <property type="term" value="P:translation"/>
    <property type="evidence" value="ECO:0007669"/>
    <property type="project" value="InterPro"/>
</dbReference>
<dbReference type="PANTHER" id="PTHR15680:SF9">
    <property type="entry name" value="LARGE RIBOSOMAL SUBUNIT PROTEIN BL19M"/>
    <property type="match status" value="1"/>
</dbReference>
<keyword evidence="3" id="KW-0687">Ribonucleoprotein</keyword>
<sequence>MTNAIEKFEKKQIEKLTANKRVPAFRPGDTLKVTVKIIEGEKSRSQAFEGMCIARKNNSINSNFTVRKISHGEGVEKVFPLFSPIIEKIEVVRKGDVRRAKLYYLRDRTGKRARIADRDRGDEIDQYEFIEENKTLDKKIDVEVSVPEKKEEEKQVGEKIIEEKAIDNKAEDAIVPDPATNEAEQKSDEQKS</sequence>
<dbReference type="PANTHER" id="PTHR15680">
    <property type="entry name" value="RIBOSOMAL PROTEIN L19"/>
    <property type="match status" value="1"/>
</dbReference>
<accession>A0A383DHJ2</accession>
<evidence type="ECO:0000313" key="5">
    <source>
        <dbReference type="EMBL" id="SVE43308.1"/>
    </source>
</evidence>
<protein>
    <recommendedName>
        <fullName evidence="6">50S ribosomal protein L19</fullName>
    </recommendedName>
</protein>
<dbReference type="FunFam" id="2.30.30.790:FF:000001">
    <property type="entry name" value="50S ribosomal protein L19"/>
    <property type="match status" value="1"/>
</dbReference>
<dbReference type="HAMAP" id="MF_00402">
    <property type="entry name" value="Ribosomal_bL19"/>
    <property type="match status" value="1"/>
</dbReference>
<feature type="region of interest" description="Disordered" evidence="4">
    <location>
        <begin position="167"/>
        <end position="192"/>
    </location>
</feature>
<dbReference type="Gene3D" id="2.30.30.790">
    <property type="match status" value="1"/>
</dbReference>
<keyword evidence="2" id="KW-0689">Ribosomal protein</keyword>
<dbReference type="SUPFAM" id="SSF50104">
    <property type="entry name" value="Translation proteins SH3-like domain"/>
    <property type="match status" value="1"/>
</dbReference>
<evidence type="ECO:0000256" key="3">
    <source>
        <dbReference type="ARBA" id="ARBA00023274"/>
    </source>
</evidence>
<evidence type="ECO:0000256" key="4">
    <source>
        <dbReference type="SAM" id="MobiDB-lite"/>
    </source>
</evidence>
<dbReference type="InterPro" id="IPR018257">
    <property type="entry name" value="Ribosomal_bL19_CS"/>
</dbReference>
<gene>
    <name evidence="5" type="ORF">METZ01_LOCUS496162</name>
</gene>
<feature type="compositionally biased region" description="Basic and acidic residues" evidence="4">
    <location>
        <begin position="183"/>
        <end position="192"/>
    </location>
</feature>
<dbReference type="PROSITE" id="PS01015">
    <property type="entry name" value="RIBOSOMAL_L19"/>
    <property type="match status" value="1"/>
</dbReference>
<evidence type="ECO:0000256" key="1">
    <source>
        <dbReference type="ARBA" id="ARBA00005781"/>
    </source>
</evidence>
<comment type="similarity">
    <text evidence="1">Belongs to the bacterial ribosomal protein bL19 family.</text>
</comment>
<dbReference type="AlphaFoldDB" id="A0A383DHJ2"/>
<dbReference type="PRINTS" id="PR00061">
    <property type="entry name" value="RIBOSOMALL19"/>
</dbReference>
<dbReference type="EMBL" id="UINC01216940">
    <property type="protein sequence ID" value="SVE43308.1"/>
    <property type="molecule type" value="Genomic_DNA"/>
</dbReference>
<dbReference type="InterPro" id="IPR038657">
    <property type="entry name" value="Ribosomal_bL19_sf"/>
</dbReference>
<dbReference type="Pfam" id="PF01245">
    <property type="entry name" value="Ribosomal_L19"/>
    <property type="match status" value="1"/>
</dbReference>
<reference evidence="5" key="1">
    <citation type="submission" date="2018-05" db="EMBL/GenBank/DDBJ databases">
        <authorList>
            <person name="Lanie J.A."/>
            <person name="Ng W.-L."/>
            <person name="Kazmierczak K.M."/>
            <person name="Andrzejewski T.M."/>
            <person name="Davidsen T.M."/>
            <person name="Wayne K.J."/>
            <person name="Tettelin H."/>
            <person name="Glass J.I."/>
            <person name="Rusch D."/>
            <person name="Podicherti R."/>
            <person name="Tsui H.-C.T."/>
            <person name="Winkler M.E."/>
        </authorList>
    </citation>
    <scope>NUCLEOTIDE SEQUENCE</scope>
</reference>
<name>A0A383DHJ2_9ZZZZ</name>
<dbReference type="GO" id="GO:0022625">
    <property type="term" value="C:cytosolic large ribosomal subunit"/>
    <property type="evidence" value="ECO:0007669"/>
    <property type="project" value="TreeGrafter"/>
</dbReference>
<dbReference type="NCBIfam" id="TIGR01024">
    <property type="entry name" value="rplS_bact"/>
    <property type="match status" value="1"/>
</dbReference>
<organism evidence="5">
    <name type="scientific">marine metagenome</name>
    <dbReference type="NCBI Taxonomy" id="408172"/>
    <lineage>
        <taxon>unclassified sequences</taxon>
        <taxon>metagenomes</taxon>
        <taxon>ecological metagenomes</taxon>
    </lineage>
</organism>